<comment type="caution">
    <text evidence="3">The sequence shown here is derived from an EMBL/GenBank/DDBJ whole genome shotgun (WGS) entry which is preliminary data.</text>
</comment>
<evidence type="ECO:0000259" key="2">
    <source>
        <dbReference type="Pfam" id="PF00582"/>
    </source>
</evidence>
<dbReference type="OrthoDB" id="9788959at2"/>
<protein>
    <recommendedName>
        <fullName evidence="2">UspA domain-containing protein</fullName>
    </recommendedName>
</protein>
<sequence>MSMKRILLLTDFSENALLAAKQVALCTTAWKTEQVIVYHTYNSVTIVNNEPIVVVNDEVKEAKENELNAWLELIKPLFPPQVALSHRMEDVDLPIGVNDICKSEFIDLVALGITGQTGFAKILVGSNAITLMDICNKPMLIVSHKVDPAVPKHVLATTDLKEVDRKLSLFNLDQVLDAFSAQLYVLNVAKRESSAADLAQELKHLHERLDKYKPIYDYISHDDITMGIAEYAKEKHIDLILSFHKKQGLLASLFKTSISKKMAWNGAANLLVIPMDKS</sequence>
<feature type="domain" description="UspA" evidence="2">
    <location>
        <begin position="3"/>
        <end position="142"/>
    </location>
</feature>
<dbReference type="Proteomes" id="UP000282423">
    <property type="component" value="Unassembled WGS sequence"/>
</dbReference>
<reference evidence="3 4" key="1">
    <citation type="submission" date="2018-10" db="EMBL/GenBank/DDBJ databases">
        <title>Sphingobacterium sp. M05W1-28.</title>
        <authorList>
            <person name="Cai H."/>
        </authorList>
    </citation>
    <scope>NUCLEOTIDE SEQUENCE [LARGE SCALE GENOMIC DNA]</scope>
    <source>
        <strain evidence="3 4">M05W1-28</strain>
    </source>
</reference>
<evidence type="ECO:0000313" key="3">
    <source>
        <dbReference type="EMBL" id="RKO68630.1"/>
    </source>
</evidence>
<gene>
    <name evidence="3" type="ORF">D7322_25840</name>
</gene>
<organism evidence="3 4">
    <name type="scientific">Sphingobacterium puteale</name>
    <dbReference type="NCBI Taxonomy" id="2420510"/>
    <lineage>
        <taxon>Bacteria</taxon>
        <taxon>Pseudomonadati</taxon>
        <taxon>Bacteroidota</taxon>
        <taxon>Sphingobacteriia</taxon>
        <taxon>Sphingobacteriales</taxon>
        <taxon>Sphingobacteriaceae</taxon>
        <taxon>Sphingobacterium</taxon>
    </lineage>
</organism>
<dbReference type="SUPFAM" id="SSF52402">
    <property type="entry name" value="Adenine nucleotide alpha hydrolases-like"/>
    <property type="match status" value="2"/>
</dbReference>
<comment type="similarity">
    <text evidence="1">Belongs to the universal stress protein A family.</text>
</comment>
<dbReference type="Pfam" id="PF00582">
    <property type="entry name" value="Usp"/>
    <property type="match status" value="1"/>
</dbReference>
<keyword evidence="4" id="KW-1185">Reference proteome</keyword>
<dbReference type="InterPro" id="IPR014729">
    <property type="entry name" value="Rossmann-like_a/b/a_fold"/>
</dbReference>
<evidence type="ECO:0000256" key="1">
    <source>
        <dbReference type="ARBA" id="ARBA00008791"/>
    </source>
</evidence>
<dbReference type="CDD" id="cd00293">
    <property type="entry name" value="USP-like"/>
    <property type="match status" value="1"/>
</dbReference>
<dbReference type="AlphaFoldDB" id="A0A420VQK8"/>
<proteinExistence type="inferred from homology"/>
<name>A0A420VQK8_9SPHI</name>
<accession>A0A420VQK8</accession>
<dbReference type="InterPro" id="IPR006016">
    <property type="entry name" value="UspA"/>
</dbReference>
<dbReference type="InterPro" id="IPR006015">
    <property type="entry name" value="Universal_stress_UspA"/>
</dbReference>
<dbReference type="PRINTS" id="PR01438">
    <property type="entry name" value="UNVRSLSTRESS"/>
</dbReference>
<evidence type="ECO:0000313" key="4">
    <source>
        <dbReference type="Proteomes" id="UP000282423"/>
    </source>
</evidence>
<dbReference type="EMBL" id="RBWS01000027">
    <property type="protein sequence ID" value="RKO68630.1"/>
    <property type="molecule type" value="Genomic_DNA"/>
</dbReference>
<dbReference type="Gene3D" id="3.40.50.620">
    <property type="entry name" value="HUPs"/>
    <property type="match status" value="2"/>
</dbReference>